<comment type="caution">
    <text evidence="1">The sequence shown here is derived from an EMBL/GenBank/DDBJ whole genome shotgun (WGS) entry which is preliminary data.</text>
</comment>
<proteinExistence type="predicted"/>
<reference evidence="2" key="1">
    <citation type="journal article" date="2019" name="IScience">
        <title>Narwhal Genome Reveals Long-Term Low Genetic Diversity despite Current Large Abundance Size.</title>
        <authorList>
            <person name="Westbury M.V."/>
            <person name="Petersen B."/>
            <person name="Garde E."/>
            <person name="Heide-Jorgensen M.P."/>
            <person name="Lorenzen E.D."/>
        </authorList>
    </citation>
    <scope>NUCLEOTIDE SEQUENCE [LARGE SCALE GENOMIC DNA]</scope>
</reference>
<accession>A0A4U1ERM3</accession>
<dbReference type="AlphaFoldDB" id="A0A4U1ERM3"/>
<dbReference type="InterPro" id="IPR027487">
    <property type="entry name" value="Ribosomal_mL48"/>
</dbReference>
<organism evidence="1 2">
    <name type="scientific">Monodon monoceros</name>
    <name type="common">Narwhal</name>
    <name type="synonym">Ceratodon monodon</name>
    <dbReference type="NCBI Taxonomy" id="40151"/>
    <lineage>
        <taxon>Eukaryota</taxon>
        <taxon>Metazoa</taxon>
        <taxon>Chordata</taxon>
        <taxon>Craniata</taxon>
        <taxon>Vertebrata</taxon>
        <taxon>Euteleostomi</taxon>
        <taxon>Mammalia</taxon>
        <taxon>Eutheria</taxon>
        <taxon>Laurasiatheria</taxon>
        <taxon>Artiodactyla</taxon>
        <taxon>Whippomorpha</taxon>
        <taxon>Cetacea</taxon>
        <taxon>Odontoceti</taxon>
        <taxon>Monodontidae</taxon>
        <taxon>Monodon</taxon>
    </lineage>
</organism>
<sequence length="69" mass="7782">MNGALGKALCLRNDTIFKFRTSRKNPICSAGGILLSTSRHYRSQPTRGIGRCKHVVKAQEPKKKRGKWK</sequence>
<dbReference type="Proteomes" id="UP000308365">
    <property type="component" value="Unassembled WGS sequence"/>
</dbReference>
<dbReference type="GO" id="GO:0005761">
    <property type="term" value="C:mitochondrial ribosome"/>
    <property type="evidence" value="ECO:0007669"/>
    <property type="project" value="InterPro"/>
</dbReference>
<evidence type="ECO:0000313" key="2">
    <source>
        <dbReference type="Proteomes" id="UP000308365"/>
    </source>
</evidence>
<name>A0A4U1ERM3_MONMO</name>
<evidence type="ECO:0000313" key="1">
    <source>
        <dbReference type="EMBL" id="TKC39269.1"/>
    </source>
</evidence>
<dbReference type="EMBL" id="RWIC01000887">
    <property type="protein sequence ID" value="TKC39269.1"/>
    <property type="molecule type" value="Genomic_DNA"/>
</dbReference>
<protein>
    <submittedName>
        <fullName evidence="1">Uncharacterized protein</fullName>
    </submittedName>
</protein>
<dbReference type="PANTHER" id="PTHR13473:SF0">
    <property type="entry name" value="LARGE RIBOSOMAL SUBUNIT PROTEIN ML48"/>
    <property type="match status" value="1"/>
</dbReference>
<dbReference type="PANTHER" id="PTHR13473">
    <property type="entry name" value="MITOCHONDRIAL RIBOSOMAL PROTEIN L48"/>
    <property type="match status" value="1"/>
</dbReference>
<gene>
    <name evidence="1" type="ORF">EI555_000896</name>
</gene>